<dbReference type="AlphaFoldDB" id="A0A6P6VA77"/>
<evidence type="ECO:0000256" key="2">
    <source>
        <dbReference type="ARBA" id="ARBA00022771"/>
    </source>
</evidence>
<proteinExistence type="predicted"/>
<keyword evidence="8" id="KW-1185">Reference proteome</keyword>
<feature type="compositionally biased region" description="Gly residues" evidence="5">
    <location>
        <begin position="283"/>
        <end position="299"/>
    </location>
</feature>
<dbReference type="GO" id="GO:0003676">
    <property type="term" value="F:nucleic acid binding"/>
    <property type="evidence" value="ECO:0007669"/>
    <property type="project" value="InterPro"/>
</dbReference>
<feature type="compositionally biased region" description="Low complexity" evidence="5">
    <location>
        <begin position="300"/>
        <end position="321"/>
    </location>
</feature>
<feature type="region of interest" description="Disordered" evidence="5">
    <location>
        <begin position="184"/>
        <end position="371"/>
    </location>
</feature>
<evidence type="ECO:0008006" key="10">
    <source>
        <dbReference type="Google" id="ProtNLM"/>
    </source>
</evidence>
<evidence type="ECO:0000256" key="4">
    <source>
        <dbReference type="PROSITE-ProRule" id="PRU00047"/>
    </source>
</evidence>
<evidence type="ECO:0000259" key="6">
    <source>
        <dbReference type="PROSITE" id="PS50158"/>
    </source>
</evidence>
<feature type="region of interest" description="Disordered" evidence="5">
    <location>
        <begin position="1133"/>
        <end position="1161"/>
    </location>
</feature>
<evidence type="ECO:0000313" key="8">
    <source>
        <dbReference type="Proteomes" id="UP001652660"/>
    </source>
</evidence>
<feature type="domain" description="CCHC-type" evidence="6">
    <location>
        <begin position="978"/>
        <end position="993"/>
    </location>
</feature>
<dbReference type="Pfam" id="PF26130">
    <property type="entry name" value="PB1-like"/>
    <property type="match status" value="1"/>
</dbReference>
<reference evidence="8" key="1">
    <citation type="journal article" date="2025" name="Foods">
        <title>Unveiling the Microbial Signatures of Arabica Coffee Cherries: Insights into Ripeness Specific Diversity, Functional Traits, and Implications for Quality and Safety.</title>
        <authorList>
            <consortium name="RefSeq"/>
            <person name="Tenea G.N."/>
            <person name="Cifuentes V."/>
            <person name="Reyes P."/>
            <person name="Cevallos-Vallejos M."/>
        </authorList>
    </citation>
    <scope>NUCLEOTIDE SEQUENCE [LARGE SCALE GENOMIC DNA]</scope>
</reference>
<dbReference type="InterPro" id="IPR058594">
    <property type="entry name" value="PB1-like_dom_pln"/>
</dbReference>
<dbReference type="Pfam" id="PF04434">
    <property type="entry name" value="SWIM"/>
    <property type="match status" value="1"/>
</dbReference>
<feature type="compositionally biased region" description="Polar residues" evidence="5">
    <location>
        <begin position="1101"/>
        <end position="1113"/>
    </location>
</feature>
<name>A0A6P6VA77_COFAR</name>
<reference evidence="9" key="2">
    <citation type="submission" date="2025-08" db="UniProtKB">
        <authorList>
            <consortium name="RefSeq"/>
        </authorList>
    </citation>
    <scope>IDENTIFICATION</scope>
    <source>
        <tissue evidence="9">Leaves</tissue>
    </source>
</reference>
<dbReference type="RefSeq" id="XP_027098862.2">
    <property type="nucleotide sequence ID" value="XM_027243061.2"/>
</dbReference>
<dbReference type="PROSITE" id="PS50158">
    <property type="entry name" value="ZF_CCHC"/>
    <property type="match status" value="1"/>
</dbReference>
<feature type="compositionally biased region" description="Polar residues" evidence="5">
    <location>
        <begin position="1018"/>
        <end position="1032"/>
    </location>
</feature>
<keyword evidence="1" id="KW-0479">Metal-binding</keyword>
<keyword evidence="3" id="KW-0862">Zinc</keyword>
<feature type="region of interest" description="Disordered" evidence="5">
    <location>
        <begin position="936"/>
        <end position="966"/>
    </location>
</feature>
<dbReference type="PROSITE" id="PS50966">
    <property type="entry name" value="ZF_SWIM"/>
    <property type="match status" value="1"/>
</dbReference>
<evidence type="ECO:0000313" key="9">
    <source>
        <dbReference type="RefSeq" id="XP_027098862.2"/>
    </source>
</evidence>
<dbReference type="InterPro" id="IPR018289">
    <property type="entry name" value="MULE_transposase_dom"/>
</dbReference>
<evidence type="ECO:0000256" key="1">
    <source>
        <dbReference type="ARBA" id="ARBA00022723"/>
    </source>
</evidence>
<dbReference type="InterPro" id="IPR007527">
    <property type="entry name" value="Znf_SWIM"/>
</dbReference>
<feature type="compositionally biased region" description="Basic residues" evidence="5">
    <location>
        <begin position="1084"/>
        <end position="1097"/>
    </location>
</feature>
<feature type="domain" description="SWIM-type" evidence="7">
    <location>
        <begin position="860"/>
        <end position="892"/>
    </location>
</feature>
<feature type="region of interest" description="Disordered" evidence="5">
    <location>
        <begin position="1071"/>
        <end position="1121"/>
    </location>
</feature>
<organism evidence="8 9">
    <name type="scientific">Coffea arabica</name>
    <name type="common">Arabian coffee</name>
    <dbReference type="NCBI Taxonomy" id="13443"/>
    <lineage>
        <taxon>Eukaryota</taxon>
        <taxon>Viridiplantae</taxon>
        <taxon>Streptophyta</taxon>
        <taxon>Embryophyta</taxon>
        <taxon>Tracheophyta</taxon>
        <taxon>Spermatophyta</taxon>
        <taxon>Magnoliopsida</taxon>
        <taxon>eudicotyledons</taxon>
        <taxon>Gunneridae</taxon>
        <taxon>Pentapetalae</taxon>
        <taxon>asterids</taxon>
        <taxon>lamiids</taxon>
        <taxon>Gentianales</taxon>
        <taxon>Rubiaceae</taxon>
        <taxon>Ixoroideae</taxon>
        <taxon>Gardenieae complex</taxon>
        <taxon>Bertiereae - Coffeeae clade</taxon>
        <taxon>Coffeeae</taxon>
        <taxon>Coffea</taxon>
    </lineage>
</organism>
<feature type="compositionally biased region" description="Polar residues" evidence="5">
    <location>
        <begin position="196"/>
        <end position="227"/>
    </location>
</feature>
<dbReference type="GeneID" id="113718143"/>
<feature type="region of interest" description="Disordered" evidence="5">
    <location>
        <begin position="997"/>
        <end position="1032"/>
    </location>
</feature>
<evidence type="ECO:0000256" key="3">
    <source>
        <dbReference type="ARBA" id="ARBA00022833"/>
    </source>
</evidence>
<dbReference type="Pfam" id="PF03108">
    <property type="entry name" value="DBD_Tnp_Mut"/>
    <property type="match status" value="1"/>
</dbReference>
<keyword evidence="2 4" id="KW-0863">Zinc-finger</keyword>
<dbReference type="PANTHER" id="PTHR31973:SF187">
    <property type="entry name" value="MUTATOR TRANSPOSASE MUDRA PROTEIN"/>
    <property type="match status" value="1"/>
</dbReference>
<dbReference type="InterPro" id="IPR004332">
    <property type="entry name" value="Transposase_MuDR"/>
</dbReference>
<protein>
    <recommendedName>
        <fullName evidence="10">SWIM-type domain-containing protein</fullName>
    </recommendedName>
</protein>
<evidence type="ECO:0000256" key="5">
    <source>
        <dbReference type="SAM" id="MobiDB-lite"/>
    </source>
</evidence>
<evidence type="ECO:0000259" key="7">
    <source>
        <dbReference type="PROSITE" id="PS50966"/>
    </source>
</evidence>
<gene>
    <name evidence="9" type="primary">LOC113718143</name>
</gene>
<dbReference type="InterPro" id="IPR006564">
    <property type="entry name" value="Znf_PMZ"/>
</dbReference>
<feature type="compositionally biased region" description="Low complexity" evidence="5">
    <location>
        <begin position="331"/>
        <end position="344"/>
    </location>
</feature>
<dbReference type="Pfam" id="PF10551">
    <property type="entry name" value="MULE"/>
    <property type="match status" value="1"/>
</dbReference>
<dbReference type="PANTHER" id="PTHR31973">
    <property type="entry name" value="POLYPROTEIN, PUTATIVE-RELATED"/>
    <property type="match status" value="1"/>
</dbReference>
<dbReference type="InterPro" id="IPR001878">
    <property type="entry name" value="Znf_CCHC"/>
</dbReference>
<dbReference type="OrthoDB" id="125347at2759"/>
<accession>A0A6P6VA77</accession>
<dbReference type="SMART" id="SM00575">
    <property type="entry name" value="ZnF_PMZ"/>
    <property type="match status" value="1"/>
</dbReference>
<feature type="compositionally biased region" description="Basic residues" evidence="5">
    <location>
        <begin position="240"/>
        <end position="249"/>
    </location>
</feature>
<sequence>MAGKWVKRQRDEFIDPYTLYVPDIPAFSIKLHHGGKIEGEKYKSYVGGEIDYFDLCHADFMSIHEINKMVEKCGHNDTMLYYYIDPRGDLNHGLMELQTDEDIMQFCGWVNEYKLMEVYCHHLTVEEIYEWKKKKELEQLSQTKSSVVIEEILDDGEILTQQAAIPRRQRKGVQASRSVAALEWTHDHAGEDEDAYQNSSRRCEQANNNTQESEPQMHSQVDNDPTPSSQNRRDNDSSRNRRNRDRRKSRTSEAVCGATKRVRKGGVANEGVSNNGAATEGASNGGAAGQGASNGGAVGEGATNEGAATEPVTETGAATEAEACENREGAATEPVTETGAATEAEACENREGAATEAETEAGPETEAEHNPLLDDIVEGELNSDPDSEDEDVPVRYTSFNASRDGTDPHFHVGQKFGTKKQFRDALRNYAIISGRPVYMYTSDKTRMRAKCADPCKWYIYASHVPALGTEDFVVKTIYDVHTNCSHAWRNKNMTSNWVADKFEESVRSNMNMPVRQLLQSIDEQYSCEITRNKGYKALAMAKAAIKGSASQQYIDVGRYAAELQKTHPDTTIDIKYSPRADPESNPRFMRFYCCLGPMKKGFREGCRPLIALDGCHTKGAYPGQLLIAIGADPNNGWWPLAWAVVEKEAREQWLWFLSLLIGDLEIPATSSEYTFISDQQKGLDSALLELLPEAGHRYCVQHMYRNFKKKHPGEVLKEKFWSIAAASTVEFYEAALEELRAYDQQAHAWVKRAAPPHHWCKAFFPLHVKSDMLVNNLSETFNSHILNARELPVIGMVEWIREFVMERISNRVCWMRKCSGPVGPAIKALIEEREKFSRKWKPISNGKGGYQVRGPKGEQFAVYLRDRTCTCRLWQISGLPCCHAISAILKIGRNPNDYADQCYSRDLFFQIYENVLYPISGKSLWPQSDIPILDPPLACVQPGRPKKARRKGSSENRSGVHVGTNNVQKFKKHVIMHCRRCGQAGHNAATCKSVPENNGGEGCSQPAPTPKHARKSKGTNNGSSTTHGANSQEPDFAHVEVQGYSSSCVNSQPHGAEEQTTSHNDIGSHAERNAQAASSSTKKQQIRKTKTPVRRVRPVNDTDQSTTAANKQSLHSKRKLSEIDKIRINTNYEYLGKEPPFKIGRWAGTSRSSRSRSGRSD</sequence>
<dbReference type="GO" id="GO:0008270">
    <property type="term" value="F:zinc ion binding"/>
    <property type="evidence" value="ECO:0007669"/>
    <property type="project" value="UniProtKB-KW"/>
</dbReference>
<dbReference type="Proteomes" id="UP001652660">
    <property type="component" value="Chromosome 11e"/>
</dbReference>